<dbReference type="SUPFAM" id="SSF56808">
    <property type="entry name" value="Ribosomal protein L1"/>
    <property type="match status" value="1"/>
</dbReference>
<evidence type="ECO:0000256" key="6">
    <source>
        <dbReference type="ARBA" id="ARBA00022980"/>
    </source>
</evidence>
<dbReference type="PANTHER" id="PTHR36427">
    <property type="entry name" value="54S RIBOSOMAL PROTEIN L1, MITOCHONDRIAL"/>
    <property type="match status" value="1"/>
</dbReference>
<dbReference type="Pfam" id="PF00687">
    <property type="entry name" value="Ribosomal_L1"/>
    <property type="match status" value="1"/>
</dbReference>
<evidence type="ECO:0000256" key="8">
    <source>
        <dbReference type="ARBA" id="ARBA00035241"/>
    </source>
</evidence>
<dbReference type="InterPro" id="IPR002143">
    <property type="entry name" value="Ribosomal_uL1"/>
</dbReference>
<dbReference type="PIRSF" id="PIRSF002155">
    <property type="entry name" value="Ribosomal_L1"/>
    <property type="match status" value="1"/>
</dbReference>
<dbReference type="InterPro" id="IPR023674">
    <property type="entry name" value="Ribosomal_uL1-like"/>
</dbReference>
<dbReference type="STRING" id="1817828.A2722_00700"/>
<evidence type="ECO:0000256" key="1">
    <source>
        <dbReference type="ARBA" id="ARBA00010531"/>
    </source>
</evidence>
<dbReference type="GO" id="GO:0006412">
    <property type="term" value="P:translation"/>
    <property type="evidence" value="ECO:0007669"/>
    <property type="project" value="UniProtKB-UniRule"/>
</dbReference>
<evidence type="ECO:0000256" key="5">
    <source>
        <dbReference type="ARBA" id="ARBA00022884"/>
    </source>
</evidence>
<evidence type="ECO:0000256" key="2">
    <source>
        <dbReference type="ARBA" id="ARBA00022491"/>
    </source>
</evidence>
<dbReference type="AlphaFoldDB" id="A0A1F5PLZ3"/>
<name>A0A1F5PLZ3_9BACT</name>
<evidence type="ECO:0000256" key="3">
    <source>
        <dbReference type="ARBA" id="ARBA00022730"/>
    </source>
</evidence>
<dbReference type="PANTHER" id="PTHR36427:SF3">
    <property type="entry name" value="LARGE RIBOSOMAL SUBUNIT PROTEIN UL1M"/>
    <property type="match status" value="1"/>
</dbReference>
<keyword evidence="4 9" id="KW-0810">Translation regulation</keyword>
<evidence type="ECO:0000256" key="4">
    <source>
        <dbReference type="ARBA" id="ARBA00022845"/>
    </source>
</evidence>
<sequence>MQKRSKRYSASLEGVDANRSYPSKEAIDLVKKTSTVKFDASVEVHVRLGIDPKQTDQSVRFAVKLPHGTGKKKRIAAFVTPAREAEAKGAGASLVGGEELIAKIKQTEKLDFDVAVAEPAMMKNLAAIAKILGTKGKMPSPKTGSVSPDITRMIQEIAGGKVESKNDDDGNIHQVVGKVSFETEKLEANLKAFMEALRAAKPKGAKQDFIRTVTLASSMGPGFRVSI</sequence>
<accession>A0A1F5PLZ3</accession>
<evidence type="ECO:0000256" key="10">
    <source>
        <dbReference type="RuleBase" id="RU000659"/>
    </source>
</evidence>
<dbReference type="InterPro" id="IPR005878">
    <property type="entry name" value="Ribosom_uL1_bac-type"/>
</dbReference>
<dbReference type="InterPro" id="IPR016095">
    <property type="entry name" value="Ribosomal_uL1_3-a/b-sand"/>
</dbReference>
<organism evidence="11 12">
    <name type="scientific">Candidatus Doudnabacteria bacterium RIFCSPHIGHO2_01_FULL_50_11</name>
    <dbReference type="NCBI Taxonomy" id="1817828"/>
    <lineage>
        <taxon>Bacteria</taxon>
        <taxon>Candidatus Doudnaibacteriota</taxon>
    </lineage>
</organism>
<keyword evidence="2 9" id="KW-0678">Repressor</keyword>
<comment type="subunit">
    <text evidence="9">Part of the 50S ribosomal subunit.</text>
</comment>
<proteinExistence type="inferred from homology"/>
<dbReference type="FunFam" id="3.40.50.790:FF:000001">
    <property type="entry name" value="50S ribosomal protein L1"/>
    <property type="match status" value="1"/>
</dbReference>
<keyword evidence="7 9" id="KW-0687">Ribonucleoprotein</keyword>
<keyword evidence="5 9" id="KW-0694">RNA-binding</keyword>
<dbReference type="InterPro" id="IPR028364">
    <property type="entry name" value="Ribosomal_uL1/biogenesis"/>
</dbReference>
<reference evidence="11 12" key="1">
    <citation type="journal article" date="2016" name="Nat. Commun.">
        <title>Thousands of microbial genomes shed light on interconnected biogeochemical processes in an aquifer system.</title>
        <authorList>
            <person name="Anantharaman K."/>
            <person name="Brown C.T."/>
            <person name="Hug L.A."/>
            <person name="Sharon I."/>
            <person name="Castelle C.J."/>
            <person name="Probst A.J."/>
            <person name="Thomas B.C."/>
            <person name="Singh A."/>
            <person name="Wilkins M.J."/>
            <person name="Karaoz U."/>
            <person name="Brodie E.L."/>
            <person name="Williams K.H."/>
            <person name="Hubbard S.S."/>
            <person name="Banfield J.F."/>
        </authorList>
    </citation>
    <scope>NUCLEOTIDE SEQUENCE [LARGE SCALE GENOMIC DNA]</scope>
</reference>
<dbReference type="Proteomes" id="UP000178377">
    <property type="component" value="Unassembled WGS sequence"/>
</dbReference>
<dbReference type="Gene3D" id="3.40.50.790">
    <property type="match status" value="1"/>
</dbReference>
<evidence type="ECO:0000313" key="12">
    <source>
        <dbReference type="Proteomes" id="UP000178377"/>
    </source>
</evidence>
<comment type="caution">
    <text evidence="11">The sequence shown here is derived from an EMBL/GenBank/DDBJ whole genome shotgun (WGS) entry which is preliminary data.</text>
</comment>
<dbReference type="GO" id="GO:0019843">
    <property type="term" value="F:rRNA binding"/>
    <property type="evidence" value="ECO:0007669"/>
    <property type="project" value="UniProtKB-UniRule"/>
</dbReference>
<dbReference type="GO" id="GO:0006417">
    <property type="term" value="P:regulation of translation"/>
    <property type="evidence" value="ECO:0007669"/>
    <property type="project" value="UniProtKB-KW"/>
</dbReference>
<dbReference type="NCBIfam" id="TIGR01169">
    <property type="entry name" value="rplA_bact"/>
    <property type="match status" value="1"/>
</dbReference>
<comment type="function">
    <text evidence="9">Protein L1 is also a translational repressor protein, it controls the translation of the L11 operon by binding to its mRNA.</text>
</comment>
<evidence type="ECO:0000313" key="11">
    <source>
        <dbReference type="EMBL" id="OGE90919.1"/>
    </source>
</evidence>
<protein>
    <recommendedName>
        <fullName evidence="8 9">Large ribosomal subunit protein uL1</fullName>
    </recommendedName>
</protein>
<comment type="similarity">
    <text evidence="1 9 10">Belongs to the universal ribosomal protein uL1 family.</text>
</comment>
<dbReference type="InterPro" id="IPR023673">
    <property type="entry name" value="Ribosomal_uL1_CS"/>
</dbReference>
<dbReference type="GO" id="GO:0000049">
    <property type="term" value="F:tRNA binding"/>
    <property type="evidence" value="ECO:0007669"/>
    <property type="project" value="UniProtKB-KW"/>
</dbReference>
<comment type="function">
    <text evidence="9">Binds directly to 23S rRNA. The L1 stalk is quite mobile in the ribosome, and is involved in E site tRNA release.</text>
</comment>
<dbReference type="GO" id="GO:0015934">
    <property type="term" value="C:large ribosomal subunit"/>
    <property type="evidence" value="ECO:0007669"/>
    <property type="project" value="InterPro"/>
</dbReference>
<dbReference type="EMBL" id="MFEO01000005">
    <property type="protein sequence ID" value="OGE90919.1"/>
    <property type="molecule type" value="Genomic_DNA"/>
</dbReference>
<dbReference type="HAMAP" id="MF_01318_B">
    <property type="entry name" value="Ribosomal_uL1_B"/>
    <property type="match status" value="1"/>
</dbReference>
<dbReference type="GO" id="GO:0003735">
    <property type="term" value="F:structural constituent of ribosome"/>
    <property type="evidence" value="ECO:0007669"/>
    <property type="project" value="InterPro"/>
</dbReference>
<gene>
    <name evidence="9" type="primary">rplA</name>
    <name evidence="11" type="ORF">A2722_00700</name>
</gene>
<dbReference type="PROSITE" id="PS01199">
    <property type="entry name" value="RIBOSOMAL_L1"/>
    <property type="match status" value="1"/>
</dbReference>
<evidence type="ECO:0000256" key="7">
    <source>
        <dbReference type="ARBA" id="ARBA00023274"/>
    </source>
</evidence>
<keyword evidence="9" id="KW-0820">tRNA-binding</keyword>
<dbReference type="CDD" id="cd00403">
    <property type="entry name" value="Ribosomal_L1"/>
    <property type="match status" value="1"/>
</dbReference>
<keyword evidence="3 9" id="KW-0699">rRNA-binding</keyword>
<dbReference type="Gene3D" id="3.30.190.20">
    <property type="match status" value="1"/>
</dbReference>
<keyword evidence="6 9" id="KW-0689">Ribosomal protein</keyword>
<evidence type="ECO:0000256" key="9">
    <source>
        <dbReference type="HAMAP-Rule" id="MF_01318"/>
    </source>
</evidence>